<dbReference type="Proteomes" id="UP000195402">
    <property type="component" value="Unassembled WGS sequence"/>
</dbReference>
<evidence type="ECO:0000256" key="1">
    <source>
        <dbReference type="SAM" id="MobiDB-lite"/>
    </source>
</evidence>
<keyword evidence="3" id="KW-1185">Reference proteome</keyword>
<protein>
    <submittedName>
        <fullName evidence="2">Uncharacterized protein</fullName>
    </submittedName>
</protein>
<evidence type="ECO:0000313" key="3">
    <source>
        <dbReference type="Proteomes" id="UP000195402"/>
    </source>
</evidence>
<sequence length="317" mass="34488">MPQDALETHSNAGFSEGYEDHVYKRSVIVCNPNEGCVIKTQTIVEEVSLPAMTIHGNSYPAMGGPMEVYGAADYGDGYPAMGEPTKVYGAHDYGRSPPAKGGSEKVYGVADNRGNRPVSPPYQRSPKTDEFISDIHTDAGRPSKTGPMSIMNWRQRPNSNGYGASNNNGKDGFGTNIYGGHRETADNGFHPHFEGYHGRSEMETDTKKKPTKITEVGFTKPTNNRGAAVDNWMEARKSPPAITSPIRSVTEKPTKGRPIVPPTVATKEIFPSTINSREAARRYGGFSVPPQAIKEAETYTPTIDSNKAAQMYKGQLL</sequence>
<dbReference type="OrthoDB" id="1153117at2759"/>
<name>A0A200QX64_MACCD</name>
<reference evidence="2 3" key="1">
    <citation type="journal article" date="2017" name="Mol. Plant">
        <title>The Genome of Medicinal Plant Macleaya cordata Provides New Insights into Benzylisoquinoline Alkaloids Metabolism.</title>
        <authorList>
            <person name="Liu X."/>
            <person name="Liu Y."/>
            <person name="Huang P."/>
            <person name="Ma Y."/>
            <person name="Qing Z."/>
            <person name="Tang Q."/>
            <person name="Cao H."/>
            <person name="Cheng P."/>
            <person name="Zheng Y."/>
            <person name="Yuan Z."/>
            <person name="Zhou Y."/>
            <person name="Liu J."/>
            <person name="Tang Z."/>
            <person name="Zhuo Y."/>
            <person name="Zhang Y."/>
            <person name="Yu L."/>
            <person name="Huang J."/>
            <person name="Yang P."/>
            <person name="Peng Q."/>
            <person name="Zhang J."/>
            <person name="Jiang W."/>
            <person name="Zhang Z."/>
            <person name="Lin K."/>
            <person name="Ro D.K."/>
            <person name="Chen X."/>
            <person name="Xiong X."/>
            <person name="Shang Y."/>
            <person name="Huang S."/>
            <person name="Zeng J."/>
        </authorList>
    </citation>
    <scope>NUCLEOTIDE SEQUENCE [LARGE SCALE GENOMIC DNA]</scope>
    <source>
        <strain evidence="3">cv. BLH2017</strain>
        <tissue evidence="2">Root</tissue>
    </source>
</reference>
<proteinExistence type="predicted"/>
<accession>A0A200QX64</accession>
<feature type="region of interest" description="Disordered" evidence="1">
    <location>
        <begin position="243"/>
        <end position="262"/>
    </location>
</feature>
<evidence type="ECO:0000313" key="2">
    <source>
        <dbReference type="EMBL" id="OVA15059.1"/>
    </source>
</evidence>
<dbReference type="EMBL" id="MVGT01000924">
    <property type="protein sequence ID" value="OVA15059.1"/>
    <property type="molecule type" value="Genomic_DNA"/>
</dbReference>
<comment type="caution">
    <text evidence="2">The sequence shown here is derived from an EMBL/GenBank/DDBJ whole genome shotgun (WGS) entry which is preliminary data.</text>
</comment>
<gene>
    <name evidence="2" type="ORF">BVC80_949g76</name>
</gene>
<feature type="region of interest" description="Disordered" evidence="1">
    <location>
        <begin position="93"/>
        <end position="128"/>
    </location>
</feature>
<organism evidence="2 3">
    <name type="scientific">Macleaya cordata</name>
    <name type="common">Five-seeded plume-poppy</name>
    <name type="synonym">Bocconia cordata</name>
    <dbReference type="NCBI Taxonomy" id="56857"/>
    <lineage>
        <taxon>Eukaryota</taxon>
        <taxon>Viridiplantae</taxon>
        <taxon>Streptophyta</taxon>
        <taxon>Embryophyta</taxon>
        <taxon>Tracheophyta</taxon>
        <taxon>Spermatophyta</taxon>
        <taxon>Magnoliopsida</taxon>
        <taxon>Ranunculales</taxon>
        <taxon>Papaveraceae</taxon>
        <taxon>Papaveroideae</taxon>
        <taxon>Macleaya</taxon>
    </lineage>
</organism>
<dbReference type="AlphaFoldDB" id="A0A200QX64"/>
<dbReference type="InParanoid" id="A0A200QX64"/>
<dbReference type="STRING" id="56857.A0A200QX64"/>